<dbReference type="RefSeq" id="WP_073455339.1">
    <property type="nucleotide sequence ID" value="NZ_CALGVN010000053.1"/>
</dbReference>
<gene>
    <name evidence="1" type="ORF">SAMN05443637_102202</name>
</gene>
<dbReference type="OrthoDB" id="5184069at2"/>
<keyword evidence="2" id="KW-1185">Reference proteome</keyword>
<proteinExistence type="predicted"/>
<dbReference type="EMBL" id="FRAP01000002">
    <property type="protein sequence ID" value="SHK05989.1"/>
    <property type="molecule type" value="Genomic_DNA"/>
</dbReference>
<accession>A0A1M6PDH2</accession>
<reference evidence="1 2" key="1">
    <citation type="submission" date="2016-11" db="EMBL/GenBank/DDBJ databases">
        <authorList>
            <person name="Jaros S."/>
            <person name="Januszkiewicz K."/>
            <person name="Wedrychowicz H."/>
        </authorList>
    </citation>
    <scope>NUCLEOTIDE SEQUENCE [LARGE SCALE GENOMIC DNA]</scope>
    <source>
        <strain evidence="1 2">DSM 43832</strain>
    </source>
</reference>
<name>A0A1M6PDH2_PSETH</name>
<organism evidence="1 2">
    <name type="scientific">Pseudonocardia thermophila</name>
    <dbReference type="NCBI Taxonomy" id="1848"/>
    <lineage>
        <taxon>Bacteria</taxon>
        <taxon>Bacillati</taxon>
        <taxon>Actinomycetota</taxon>
        <taxon>Actinomycetes</taxon>
        <taxon>Pseudonocardiales</taxon>
        <taxon>Pseudonocardiaceae</taxon>
        <taxon>Pseudonocardia</taxon>
    </lineage>
</organism>
<sequence>MGTLAPHETSCAIFIDIRPGQVLQVAYDYSGNQPMTHEQACEKARPVAAMVVENLDRGT</sequence>
<evidence type="ECO:0000313" key="1">
    <source>
        <dbReference type="EMBL" id="SHK05989.1"/>
    </source>
</evidence>
<evidence type="ECO:0000313" key="2">
    <source>
        <dbReference type="Proteomes" id="UP000184363"/>
    </source>
</evidence>
<dbReference type="AlphaFoldDB" id="A0A1M6PDH2"/>
<protein>
    <submittedName>
        <fullName evidence="1">Uncharacterized protein</fullName>
    </submittedName>
</protein>
<dbReference type="Proteomes" id="UP000184363">
    <property type="component" value="Unassembled WGS sequence"/>
</dbReference>